<evidence type="ECO:0000256" key="3">
    <source>
        <dbReference type="PROSITE-ProRule" id="PRU00514"/>
    </source>
</evidence>
<keyword evidence="5" id="KW-1185">Reference proteome</keyword>
<feature type="binding site" evidence="2">
    <location>
        <position position="5"/>
    </location>
    <ligand>
        <name>prephenate</name>
        <dbReference type="ChEBI" id="CHEBI:29934"/>
    </ligand>
</feature>
<dbReference type="Proteomes" id="UP000671913">
    <property type="component" value="Chromosome"/>
</dbReference>
<evidence type="ECO:0000256" key="1">
    <source>
        <dbReference type="NCBIfam" id="TIGR01796"/>
    </source>
</evidence>
<accession>A0A975GBP4</accession>
<evidence type="ECO:0000313" key="5">
    <source>
        <dbReference type="Proteomes" id="UP000671913"/>
    </source>
</evidence>
<protein>
    <recommendedName>
        <fullName evidence="1 3">chorismate mutase</fullName>
        <ecNumber evidence="1 3">5.4.99.5</ecNumber>
    </recommendedName>
</protein>
<dbReference type="Pfam" id="PF07736">
    <property type="entry name" value="CM_1"/>
    <property type="match status" value="1"/>
</dbReference>
<dbReference type="GO" id="GO:0004106">
    <property type="term" value="F:chorismate mutase activity"/>
    <property type="evidence" value="ECO:0007669"/>
    <property type="project" value="UniProtKB-UniRule"/>
</dbReference>
<feature type="binding site" evidence="2">
    <location>
        <position position="86"/>
    </location>
    <ligand>
        <name>prephenate</name>
        <dbReference type="ChEBI" id="CHEBI:29934"/>
    </ligand>
</feature>
<gene>
    <name evidence="4" type="primary">aroH</name>
    <name evidence="4" type="ORF">ACETAC_05540</name>
</gene>
<dbReference type="SUPFAM" id="SSF55298">
    <property type="entry name" value="YjgF-like"/>
    <property type="match status" value="1"/>
</dbReference>
<dbReference type="InterPro" id="IPR035959">
    <property type="entry name" value="RutC-like_sf"/>
</dbReference>
<dbReference type="InterPro" id="IPR008243">
    <property type="entry name" value="Chorismate_mutase_AroH"/>
</dbReference>
<sequence length="115" mass="12981">MNAIRGAITTENTKEKIFSDTEELIKKIIEENNLKIDDIISIIFSATKDLDAAYPAEAVRNIGITTIPLMCFQEMNVIGSLKKCIRVIIYVNCNNNRKITHVYLKGAKVLRPDII</sequence>
<dbReference type="PANTHER" id="PTHR21164:SF0">
    <property type="entry name" value="CHORISMATE MUTASE AROH"/>
    <property type="match status" value="1"/>
</dbReference>
<name>A0A975GBP4_9THEO</name>
<reference evidence="4" key="1">
    <citation type="submission" date="2020-08" db="EMBL/GenBank/DDBJ databases">
        <title>Genomic insights into the carbon and energy metabolism of the first obligate autotrophic acetogenic bacterium Aceticella autotrophica gen. nov., sp. nov.</title>
        <authorList>
            <person name="Toshchakov S.V."/>
            <person name="Elcheninov A.G."/>
            <person name="Kublanov I.V."/>
            <person name="Frolov E.N."/>
            <person name="Lebedinsky A.V."/>
        </authorList>
    </citation>
    <scope>NUCLEOTIDE SEQUENCE</scope>
    <source>
        <strain evidence="4">3443-3Ac</strain>
    </source>
</reference>
<dbReference type="KEGG" id="aaut:ACETAC_05540"/>
<dbReference type="PIRSF" id="PIRSF005965">
    <property type="entry name" value="Chor_mut_AroH"/>
    <property type="match status" value="1"/>
</dbReference>
<dbReference type="Gene3D" id="3.30.1330.40">
    <property type="entry name" value="RutC-like"/>
    <property type="match status" value="1"/>
</dbReference>
<dbReference type="GO" id="GO:0008652">
    <property type="term" value="P:amino acid biosynthetic process"/>
    <property type="evidence" value="ECO:0007669"/>
    <property type="project" value="UniProtKB-UniRule"/>
</dbReference>
<dbReference type="EC" id="5.4.99.5" evidence="1 3"/>
<dbReference type="PROSITE" id="PS51167">
    <property type="entry name" value="CHORISMATE_MUT_1"/>
    <property type="match status" value="1"/>
</dbReference>
<dbReference type="GO" id="GO:0009073">
    <property type="term" value="P:aromatic amino acid family biosynthetic process"/>
    <property type="evidence" value="ECO:0007669"/>
    <property type="project" value="UniProtKB-UniRule"/>
</dbReference>
<proteinExistence type="predicted"/>
<dbReference type="PANTHER" id="PTHR21164">
    <property type="entry name" value="CHORISMATE MUTASE"/>
    <property type="match status" value="1"/>
</dbReference>
<feature type="binding site" evidence="2">
    <location>
        <position position="103"/>
    </location>
    <ligand>
        <name>prephenate</name>
        <dbReference type="ChEBI" id="CHEBI:29934"/>
    </ligand>
</feature>
<organism evidence="4 5">
    <name type="scientific">Aceticella autotrophica</name>
    <dbReference type="NCBI Taxonomy" id="2755338"/>
    <lineage>
        <taxon>Bacteria</taxon>
        <taxon>Bacillati</taxon>
        <taxon>Bacillota</taxon>
        <taxon>Clostridia</taxon>
        <taxon>Thermoanaerobacterales</taxon>
        <taxon>Thermoanaerobacteraceae</taxon>
        <taxon>Aceticella</taxon>
    </lineage>
</organism>
<comment type="catalytic activity">
    <reaction evidence="3">
        <text>chorismate = prephenate</text>
        <dbReference type="Rhea" id="RHEA:13897"/>
        <dbReference type="ChEBI" id="CHEBI:29748"/>
        <dbReference type="ChEBI" id="CHEBI:29934"/>
        <dbReference type="EC" id="5.4.99.5"/>
    </reaction>
</comment>
<keyword evidence="2 3" id="KW-0028">Amino-acid biosynthesis</keyword>
<keyword evidence="3 4" id="KW-0413">Isomerase</keyword>
<dbReference type="GO" id="GO:0046417">
    <property type="term" value="P:chorismate metabolic process"/>
    <property type="evidence" value="ECO:0007669"/>
    <property type="project" value="TreeGrafter"/>
</dbReference>
<evidence type="ECO:0000313" key="4">
    <source>
        <dbReference type="EMBL" id="QSZ28362.1"/>
    </source>
</evidence>
<dbReference type="AlphaFoldDB" id="A0A975GBP4"/>
<dbReference type="EMBL" id="CP060096">
    <property type="protein sequence ID" value="QSZ28362.1"/>
    <property type="molecule type" value="Genomic_DNA"/>
</dbReference>
<evidence type="ECO:0000256" key="2">
    <source>
        <dbReference type="PIRSR" id="PIRSR005965-1"/>
    </source>
</evidence>
<dbReference type="NCBIfam" id="TIGR01796">
    <property type="entry name" value="CM_mono_aroH"/>
    <property type="match status" value="1"/>
</dbReference>
<keyword evidence="2 3" id="KW-0057">Aromatic amino acid biosynthesis</keyword>